<sequence>MFHNKRLCEKLVRDITKYIKRREYGKASELLLIIVENGSISISQIWQPLIATIRGQHGESQIDALLDTIAQATKKTPPFTASMERIYNLLDQDDLTNANRATMMFIEDHGNKLAFAHGYRGMLIACMREVDVRRKYDNSVFVEPCGFHVFESSRCLELRLTKDDPDLVSIFNLRHAEAHLRKALTMDPAVDMFRAFHIQVLIALGLIDQARDELELYYKDHPDIHILR</sequence>
<dbReference type="AlphaFoldDB" id="A0A9W7XHD7"/>
<reference evidence="1" key="1">
    <citation type="submission" date="2022-07" db="EMBL/GenBank/DDBJ databases">
        <title>Phylogenomic reconstructions and comparative analyses of Kickxellomycotina fungi.</title>
        <authorList>
            <person name="Reynolds N.K."/>
            <person name="Stajich J.E."/>
            <person name="Barry K."/>
            <person name="Grigoriev I.V."/>
            <person name="Crous P."/>
            <person name="Smith M.E."/>
        </authorList>
    </citation>
    <scope>NUCLEOTIDE SEQUENCE</scope>
    <source>
        <strain evidence="1">NBRC 105413</strain>
    </source>
</reference>
<accession>A0A9W7XHD7</accession>
<dbReference type="Proteomes" id="UP001145021">
    <property type="component" value="Unassembled WGS sequence"/>
</dbReference>
<keyword evidence="2" id="KW-1185">Reference proteome</keyword>
<evidence type="ECO:0000313" key="1">
    <source>
        <dbReference type="EMBL" id="KAJ1643276.1"/>
    </source>
</evidence>
<dbReference type="EMBL" id="JANBOH010000273">
    <property type="protein sequence ID" value="KAJ1643276.1"/>
    <property type="molecule type" value="Genomic_DNA"/>
</dbReference>
<name>A0A9W7XHD7_9FUNG</name>
<comment type="caution">
    <text evidence="1">The sequence shown here is derived from an EMBL/GenBank/DDBJ whole genome shotgun (WGS) entry which is preliminary data.</text>
</comment>
<organism evidence="1 2">
    <name type="scientific">Coemansia asiatica</name>
    <dbReference type="NCBI Taxonomy" id="1052880"/>
    <lineage>
        <taxon>Eukaryota</taxon>
        <taxon>Fungi</taxon>
        <taxon>Fungi incertae sedis</taxon>
        <taxon>Zoopagomycota</taxon>
        <taxon>Kickxellomycotina</taxon>
        <taxon>Kickxellomycetes</taxon>
        <taxon>Kickxellales</taxon>
        <taxon>Kickxellaceae</taxon>
        <taxon>Coemansia</taxon>
    </lineage>
</organism>
<proteinExistence type="predicted"/>
<protein>
    <submittedName>
        <fullName evidence="1">Uncharacterized protein</fullName>
    </submittedName>
</protein>
<gene>
    <name evidence="1" type="ORF">LPJ64_004935</name>
</gene>
<evidence type="ECO:0000313" key="2">
    <source>
        <dbReference type="Proteomes" id="UP001145021"/>
    </source>
</evidence>